<dbReference type="PRINTS" id="PR01011">
    <property type="entry name" value="GLUTPROXDASE"/>
</dbReference>
<reference evidence="7" key="1">
    <citation type="journal article" date="2011" name="BMC Genomics">
        <title>Complete genome sequence of the filamentous anoxygenic phototrophic bacterium Chloroflexus aurantiacus.</title>
        <authorList>
            <person name="Tang K.H."/>
            <person name="Barry K."/>
            <person name="Chertkov O."/>
            <person name="Dalin E."/>
            <person name="Han C.S."/>
            <person name="Hauser L.J."/>
            <person name="Honchak B.M."/>
            <person name="Karbach L.E."/>
            <person name="Land M.L."/>
            <person name="Lapidus A."/>
            <person name="Larimer F.W."/>
            <person name="Mikhailova N."/>
            <person name="Pitluck S."/>
            <person name="Pierson B.K."/>
            <person name="Blankenship R.E."/>
        </authorList>
    </citation>
    <scope>NUCLEOTIDE SEQUENCE [LARGE SCALE GENOMIC DNA]</scope>
    <source>
        <strain evidence="7">ATCC 29366 / DSM 635 / J-10-fl</strain>
    </source>
</reference>
<dbReference type="PROSITE" id="PS51355">
    <property type="entry name" value="GLUTATHIONE_PEROXID_3"/>
    <property type="match status" value="1"/>
</dbReference>
<feature type="active site" evidence="4">
    <location>
        <position position="35"/>
    </location>
</feature>
<organism evidence="6 7">
    <name type="scientific">Chloroflexus aurantiacus (strain ATCC 29366 / DSM 635 / J-10-fl)</name>
    <dbReference type="NCBI Taxonomy" id="324602"/>
    <lineage>
        <taxon>Bacteria</taxon>
        <taxon>Bacillati</taxon>
        <taxon>Chloroflexota</taxon>
        <taxon>Chloroflexia</taxon>
        <taxon>Chloroflexales</taxon>
        <taxon>Chloroflexineae</taxon>
        <taxon>Chloroflexaceae</taxon>
        <taxon>Chloroflexus</taxon>
    </lineage>
</organism>
<dbReference type="GO" id="GO:0004601">
    <property type="term" value="F:peroxidase activity"/>
    <property type="evidence" value="ECO:0007669"/>
    <property type="project" value="UniProtKB-KW"/>
</dbReference>
<keyword evidence="7" id="KW-1185">Reference proteome</keyword>
<dbReference type="PANTHER" id="PTHR11592:SF78">
    <property type="entry name" value="GLUTATHIONE PEROXIDASE"/>
    <property type="match status" value="1"/>
</dbReference>
<accession>A9WKB1</accession>
<dbReference type="PROSITE" id="PS00763">
    <property type="entry name" value="GLUTATHIONE_PEROXID_2"/>
    <property type="match status" value="1"/>
</dbReference>
<dbReference type="PIRSF" id="PIRSF000303">
    <property type="entry name" value="Glutathion_perox"/>
    <property type="match status" value="1"/>
</dbReference>
<dbReference type="FunFam" id="3.40.30.10:FF:000010">
    <property type="entry name" value="Glutathione peroxidase"/>
    <property type="match status" value="1"/>
</dbReference>
<dbReference type="EnsemblBacteria" id="ABY35989">
    <property type="protein sequence ID" value="ABY35989"/>
    <property type="gene ID" value="Caur_2787"/>
</dbReference>
<dbReference type="RefSeq" id="WP_012258642.1">
    <property type="nucleotide sequence ID" value="NC_010175.1"/>
</dbReference>
<evidence type="ECO:0000256" key="3">
    <source>
        <dbReference type="ARBA" id="ARBA00023002"/>
    </source>
</evidence>
<proteinExistence type="inferred from homology"/>
<dbReference type="FunCoup" id="A9WKB1">
    <property type="interactions" value="287"/>
</dbReference>
<dbReference type="Gene3D" id="3.40.30.10">
    <property type="entry name" value="Glutaredoxin"/>
    <property type="match status" value="1"/>
</dbReference>
<dbReference type="eggNOG" id="COG0386">
    <property type="taxonomic scope" value="Bacteria"/>
</dbReference>
<dbReference type="EMBL" id="CP000909">
    <property type="protein sequence ID" value="ABY35989.1"/>
    <property type="molecule type" value="Genomic_DNA"/>
</dbReference>
<evidence type="ECO:0000256" key="2">
    <source>
        <dbReference type="ARBA" id="ARBA00022559"/>
    </source>
</evidence>
<dbReference type="AlphaFoldDB" id="A9WKB1"/>
<name>A9WKB1_CHLAA</name>
<keyword evidence="2 5" id="KW-0575">Peroxidase</keyword>
<keyword evidence="3 5" id="KW-0560">Oxidoreductase</keyword>
<gene>
    <name evidence="6" type="ordered locus">Caur_2787</name>
</gene>
<dbReference type="InParanoid" id="A9WKB1"/>
<evidence type="ECO:0000313" key="6">
    <source>
        <dbReference type="EMBL" id="ABY35989.1"/>
    </source>
</evidence>
<dbReference type="SUPFAM" id="SSF52833">
    <property type="entry name" value="Thioredoxin-like"/>
    <property type="match status" value="1"/>
</dbReference>
<dbReference type="HOGENOM" id="CLU_029507_1_1_0"/>
<dbReference type="InterPro" id="IPR029760">
    <property type="entry name" value="GPX_CS"/>
</dbReference>
<dbReference type="PROSITE" id="PS00460">
    <property type="entry name" value="GLUTATHIONE_PEROXID_1"/>
    <property type="match status" value="1"/>
</dbReference>
<evidence type="ECO:0000256" key="5">
    <source>
        <dbReference type="RuleBase" id="RU000499"/>
    </source>
</evidence>
<dbReference type="KEGG" id="cau:Caur_2787"/>
<evidence type="ECO:0000256" key="4">
    <source>
        <dbReference type="PIRSR" id="PIRSR000303-1"/>
    </source>
</evidence>
<dbReference type="CDD" id="cd00340">
    <property type="entry name" value="GSH_Peroxidase"/>
    <property type="match status" value="1"/>
</dbReference>
<dbReference type="InterPro" id="IPR000889">
    <property type="entry name" value="Glutathione_peroxidase"/>
</dbReference>
<evidence type="ECO:0000256" key="1">
    <source>
        <dbReference type="ARBA" id="ARBA00006926"/>
    </source>
</evidence>
<comment type="similarity">
    <text evidence="1 5">Belongs to the glutathione peroxidase family.</text>
</comment>
<dbReference type="Proteomes" id="UP000002008">
    <property type="component" value="Chromosome"/>
</dbReference>
<dbReference type="InterPro" id="IPR029759">
    <property type="entry name" value="GPX_AS"/>
</dbReference>
<evidence type="ECO:0000313" key="7">
    <source>
        <dbReference type="Proteomes" id="UP000002008"/>
    </source>
</evidence>
<dbReference type="GO" id="GO:0034599">
    <property type="term" value="P:cellular response to oxidative stress"/>
    <property type="evidence" value="ECO:0000318"/>
    <property type="project" value="GO_Central"/>
</dbReference>
<sequence length="157" mass="17839">MNIYQFTVRTIDGEQQSLAVYRNKVLLIVNVASHCGLTPQYGDLESLYRRYKDRGFVVLGFPSNQFNQEPDDEATIKSFCARTYAVTFPLFAKVEVNGPNTHPLFAYLKAQQPGLSPDGEIKWNFTKFLVNRNGTVVRRYAPTDTVGAIERELVELL</sequence>
<protein>
    <recommendedName>
        <fullName evidence="5">Glutathione peroxidase</fullName>
    </recommendedName>
</protein>
<dbReference type="PATRIC" id="fig|324602.8.peg.3137"/>
<dbReference type="Pfam" id="PF00255">
    <property type="entry name" value="GSHPx"/>
    <property type="match status" value="1"/>
</dbReference>
<dbReference type="PANTHER" id="PTHR11592">
    <property type="entry name" value="GLUTATHIONE PEROXIDASE"/>
    <property type="match status" value="1"/>
</dbReference>
<dbReference type="InterPro" id="IPR036249">
    <property type="entry name" value="Thioredoxin-like_sf"/>
</dbReference>
<dbReference type="STRING" id="324602.Caur_2787"/>